<comment type="caution">
    <text evidence="2">The sequence shown here is derived from an EMBL/GenBank/DDBJ whole genome shotgun (WGS) entry which is preliminary data.</text>
</comment>
<dbReference type="Proteomes" id="UP000003688">
    <property type="component" value="Unassembled WGS sequence"/>
</dbReference>
<feature type="transmembrane region" description="Helical" evidence="1">
    <location>
        <begin position="70"/>
        <end position="96"/>
    </location>
</feature>
<keyword evidence="1" id="KW-0472">Membrane</keyword>
<feature type="transmembrane region" description="Helical" evidence="1">
    <location>
        <begin position="189"/>
        <end position="209"/>
    </location>
</feature>
<evidence type="ECO:0000313" key="2">
    <source>
        <dbReference type="EMBL" id="EEF58467.1"/>
    </source>
</evidence>
<organism evidence="2 3">
    <name type="scientific">Pedosphaera parvula (strain Ellin514)</name>
    <dbReference type="NCBI Taxonomy" id="320771"/>
    <lineage>
        <taxon>Bacteria</taxon>
        <taxon>Pseudomonadati</taxon>
        <taxon>Verrucomicrobiota</taxon>
        <taxon>Pedosphaerae</taxon>
        <taxon>Pedosphaerales</taxon>
        <taxon>Pedosphaeraceae</taxon>
        <taxon>Pedosphaera</taxon>
    </lineage>
</organism>
<dbReference type="STRING" id="320771.Cflav_PD1090"/>
<evidence type="ECO:0000313" key="3">
    <source>
        <dbReference type="Proteomes" id="UP000003688"/>
    </source>
</evidence>
<feature type="transmembrane region" description="Helical" evidence="1">
    <location>
        <begin position="31"/>
        <end position="50"/>
    </location>
</feature>
<proteinExistence type="predicted"/>
<name>B9XP01_PEDPL</name>
<dbReference type="AlphaFoldDB" id="B9XP01"/>
<keyword evidence="1" id="KW-0812">Transmembrane</keyword>
<keyword evidence="1" id="KW-1133">Transmembrane helix</keyword>
<keyword evidence="3" id="KW-1185">Reference proteome</keyword>
<sequence>MDQYTIQHSPILMNKSAEIVSRQAGHPSPPLGIVAIVFAVLFNAGLYQVITFSGKAHFPGPWESADTITGYFQAHASEVLVCAFLQFGAAIALGIYTATVVSRLQYLGVRAAGASIALFGGLMTVFSMATASLVLWVMAYPGIAHDVAVLRALYYFSFALGGPGFSVPLGLLIAGVCVPAAFMRLLPKWLVIFGLALAVIGELSWLDLITPKALLLIPLTRFPGFIWLIAAGFLLPKAIKHATTPVRS</sequence>
<protein>
    <recommendedName>
        <fullName evidence="4">DUF4386 domain-containing protein</fullName>
    </recommendedName>
</protein>
<dbReference type="EMBL" id="ABOX02000043">
    <property type="protein sequence ID" value="EEF58467.1"/>
    <property type="molecule type" value="Genomic_DNA"/>
</dbReference>
<accession>B9XP01</accession>
<gene>
    <name evidence="2" type="ORF">Cflav_PD1090</name>
</gene>
<reference evidence="2 3" key="1">
    <citation type="journal article" date="2011" name="J. Bacteriol.">
        <title>Genome sequence of 'Pedosphaera parvula' Ellin514, an aerobic Verrucomicrobial isolate from pasture soil.</title>
        <authorList>
            <person name="Kant R."/>
            <person name="van Passel M.W."/>
            <person name="Sangwan P."/>
            <person name="Palva A."/>
            <person name="Lucas S."/>
            <person name="Copeland A."/>
            <person name="Lapidus A."/>
            <person name="Glavina Del Rio T."/>
            <person name="Dalin E."/>
            <person name="Tice H."/>
            <person name="Bruce D."/>
            <person name="Goodwin L."/>
            <person name="Pitluck S."/>
            <person name="Chertkov O."/>
            <person name="Larimer F.W."/>
            <person name="Land M.L."/>
            <person name="Hauser L."/>
            <person name="Brettin T.S."/>
            <person name="Detter J.C."/>
            <person name="Han S."/>
            <person name="de Vos W.M."/>
            <person name="Janssen P.H."/>
            <person name="Smidt H."/>
        </authorList>
    </citation>
    <scope>NUCLEOTIDE SEQUENCE [LARGE SCALE GENOMIC DNA]</scope>
    <source>
        <strain evidence="2 3">Ellin514</strain>
    </source>
</reference>
<feature type="transmembrane region" description="Helical" evidence="1">
    <location>
        <begin position="152"/>
        <end position="182"/>
    </location>
</feature>
<feature type="transmembrane region" description="Helical" evidence="1">
    <location>
        <begin position="116"/>
        <end position="140"/>
    </location>
</feature>
<evidence type="ECO:0008006" key="4">
    <source>
        <dbReference type="Google" id="ProtNLM"/>
    </source>
</evidence>
<evidence type="ECO:0000256" key="1">
    <source>
        <dbReference type="SAM" id="Phobius"/>
    </source>
</evidence>
<feature type="transmembrane region" description="Helical" evidence="1">
    <location>
        <begin position="215"/>
        <end position="235"/>
    </location>
</feature>